<sequence>MLHNLMIKVIQCRLSFLFYLLLAIPVTTFSQKTDSTKSPINFGGFVTVTNKGISSIPNLTLGKPAAIVFMSVGNSFRFEPEFRFGLDGKPWMFIFWWRYDMLRTDKFLFKVRANPTVVFKTIPVTNNNVTDNIIRTSRTLTGDLTASYFATKNISIMPYYMYVYGVEKDAIKNTHYLALKTAFSNIKLTEQFYMGFNPSVYFLRMDKNHGFYVNAGLSLAKRNFPLSVSTLVNKTIHTGIPVGEDFLWNVSLVYTFNNKYMKQ</sequence>
<reference evidence="1" key="1">
    <citation type="journal article" date="2020" name="Int. J. Syst. Evol. Microbiol.">
        <title>Aquipluma nitroreducens gen. nov. sp. nov., a novel facultatively anaerobic bacterium isolated from a freshwater lake.</title>
        <authorList>
            <person name="Watanabe M."/>
            <person name="Kojima H."/>
            <person name="Fukui M."/>
        </authorList>
    </citation>
    <scope>NUCLEOTIDE SEQUENCE</scope>
    <source>
        <strain evidence="1">MeG22</strain>
    </source>
</reference>
<proteinExistence type="predicted"/>
<protein>
    <submittedName>
        <fullName evidence="1">Uncharacterized protein</fullName>
    </submittedName>
</protein>
<gene>
    <name evidence="1" type="ORF">AQPE_1606</name>
</gene>
<dbReference type="Proteomes" id="UP001193389">
    <property type="component" value="Chromosome"/>
</dbReference>
<accession>A0A5K7S7E6</accession>
<keyword evidence="2" id="KW-1185">Reference proteome</keyword>
<evidence type="ECO:0000313" key="1">
    <source>
        <dbReference type="EMBL" id="BBE17456.1"/>
    </source>
</evidence>
<dbReference type="KEGG" id="anf:AQPE_1606"/>
<dbReference type="AlphaFoldDB" id="A0A5K7S7E6"/>
<evidence type="ECO:0000313" key="2">
    <source>
        <dbReference type="Proteomes" id="UP001193389"/>
    </source>
</evidence>
<dbReference type="EMBL" id="AP018694">
    <property type="protein sequence ID" value="BBE17456.1"/>
    <property type="molecule type" value="Genomic_DNA"/>
</dbReference>
<organism evidence="1 2">
    <name type="scientific">Aquipluma nitroreducens</name>
    <dbReference type="NCBI Taxonomy" id="2010828"/>
    <lineage>
        <taxon>Bacteria</taxon>
        <taxon>Pseudomonadati</taxon>
        <taxon>Bacteroidota</taxon>
        <taxon>Bacteroidia</taxon>
        <taxon>Marinilabiliales</taxon>
        <taxon>Prolixibacteraceae</taxon>
        <taxon>Aquipluma</taxon>
    </lineage>
</organism>
<name>A0A5K7S7E6_9BACT</name>